<evidence type="ECO:0000313" key="3">
    <source>
        <dbReference type="EMBL" id="MDR6844967.1"/>
    </source>
</evidence>
<feature type="transmembrane region" description="Helical" evidence="1">
    <location>
        <begin position="61"/>
        <end position="82"/>
    </location>
</feature>
<protein>
    <recommendedName>
        <fullName evidence="2">DUF418 domain-containing protein</fullName>
    </recommendedName>
</protein>
<organism evidence="3 4">
    <name type="scientific">Flavobacterium granuli</name>
    <dbReference type="NCBI Taxonomy" id="280093"/>
    <lineage>
        <taxon>Bacteria</taxon>
        <taxon>Pseudomonadati</taxon>
        <taxon>Bacteroidota</taxon>
        <taxon>Flavobacteriia</taxon>
        <taxon>Flavobacteriales</taxon>
        <taxon>Flavobacteriaceae</taxon>
        <taxon>Flavobacterium</taxon>
    </lineage>
</organism>
<dbReference type="InterPro" id="IPR007349">
    <property type="entry name" value="DUF418"/>
</dbReference>
<accession>A0ABU1S1Q7</accession>
<dbReference type="Pfam" id="PF04235">
    <property type="entry name" value="DUF418"/>
    <property type="match status" value="1"/>
</dbReference>
<dbReference type="InterPro" id="IPR052529">
    <property type="entry name" value="Bact_Transport_Assoc"/>
</dbReference>
<dbReference type="RefSeq" id="WP_310005828.1">
    <property type="nucleotide sequence ID" value="NZ_JAVDTX010000003.1"/>
</dbReference>
<feature type="transmembrane region" description="Helical" evidence="1">
    <location>
        <begin position="274"/>
        <end position="293"/>
    </location>
</feature>
<keyword evidence="1" id="KW-0472">Membrane</keyword>
<evidence type="ECO:0000259" key="2">
    <source>
        <dbReference type="Pfam" id="PF04235"/>
    </source>
</evidence>
<feature type="transmembrane region" description="Helical" evidence="1">
    <location>
        <begin position="119"/>
        <end position="134"/>
    </location>
</feature>
<name>A0ABU1S1Q7_9FLAO</name>
<feature type="transmembrane region" description="Helical" evidence="1">
    <location>
        <begin position="203"/>
        <end position="222"/>
    </location>
</feature>
<feature type="transmembrane region" description="Helical" evidence="1">
    <location>
        <begin position="341"/>
        <end position="362"/>
    </location>
</feature>
<dbReference type="Proteomes" id="UP001261871">
    <property type="component" value="Unassembled WGS sequence"/>
</dbReference>
<evidence type="ECO:0000313" key="4">
    <source>
        <dbReference type="Proteomes" id="UP001261871"/>
    </source>
</evidence>
<feature type="transmembrane region" description="Helical" evidence="1">
    <location>
        <begin position="141"/>
        <end position="159"/>
    </location>
</feature>
<dbReference type="PANTHER" id="PTHR30590:SF3">
    <property type="entry name" value="HYPOTHETICAL MEMBRANE SPANNING PROTEIN"/>
    <property type="match status" value="1"/>
</dbReference>
<comment type="caution">
    <text evidence="3">The sequence shown here is derived from an EMBL/GenBank/DDBJ whole genome shotgun (WGS) entry which is preliminary data.</text>
</comment>
<keyword evidence="1" id="KW-1133">Transmembrane helix</keyword>
<feature type="transmembrane region" description="Helical" evidence="1">
    <location>
        <begin position="243"/>
        <end position="262"/>
    </location>
</feature>
<keyword evidence="1" id="KW-0812">Transmembrane</keyword>
<feature type="transmembrane region" description="Helical" evidence="1">
    <location>
        <begin position="94"/>
        <end position="113"/>
    </location>
</feature>
<dbReference type="PANTHER" id="PTHR30590">
    <property type="entry name" value="INNER MEMBRANE PROTEIN"/>
    <property type="match status" value="1"/>
</dbReference>
<sequence length="404" mass="46894">MNKTYKPIEDNNRTPIVDILRGWALLGVVIGNYVDYKYIGIPIDSSAKNIFSTVLGNIHQYVFVAKSWTLLSVLFGYGFAILIQNMANKGKNPVGFFAWRMLILFVLAFFNSAIWLGDILKDYAFLGLILLLFYKCSPKTILRVSLFLLLTIPVISGYVNTLEYAVPDVYSDPKYLQLYHSSNWLDVFEYNLLGTYYSQMLNLTYAITVHIIMFACMLLGFYAQKTTFFTRLPELKKNLKKTFFISLAIALLLISIFEIVFSKDLVFPTYFRPGYWLILSTMLCIASGICILYNHNKLQTIFAYFRLSGKMTLTNYVVQNLLAFLIFSGVGLKLYNTLPYWSYFLLAVFVFIIQLFISKWWLSKFNYGPIEWLWRILSYRKLFPFRKTKSELISKEAEAVVIEV</sequence>
<dbReference type="EMBL" id="JAVDTX010000003">
    <property type="protein sequence ID" value="MDR6844967.1"/>
    <property type="molecule type" value="Genomic_DNA"/>
</dbReference>
<evidence type="ECO:0000256" key="1">
    <source>
        <dbReference type="SAM" id="Phobius"/>
    </source>
</evidence>
<keyword evidence="4" id="KW-1185">Reference proteome</keyword>
<gene>
    <name evidence="3" type="ORF">J2W95_001666</name>
</gene>
<reference evidence="3 4" key="1">
    <citation type="submission" date="2023-07" db="EMBL/GenBank/DDBJ databases">
        <title>Sorghum-associated microbial communities from plants grown in Nebraska, USA.</title>
        <authorList>
            <person name="Schachtman D."/>
        </authorList>
    </citation>
    <scope>NUCLEOTIDE SEQUENCE [LARGE SCALE GENOMIC DNA]</scope>
    <source>
        <strain evidence="3 4">BE124</strain>
    </source>
</reference>
<feature type="domain" description="DUF418" evidence="2">
    <location>
        <begin position="225"/>
        <end position="381"/>
    </location>
</feature>
<proteinExistence type="predicted"/>
<feature type="transmembrane region" description="Helical" evidence="1">
    <location>
        <begin position="313"/>
        <end position="335"/>
    </location>
</feature>